<evidence type="ECO:0000256" key="1">
    <source>
        <dbReference type="ARBA" id="ARBA00004141"/>
    </source>
</evidence>
<keyword evidence="7 9" id="KW-1133">Transmembrane helix</keyword>
<dbReference type="Pfam" id="PF00664">
    <property type="entry name" value="ABC_membrane"/>
    <property type="match status" value="1"/>
</dbReference>
<evidence type="ECO:0000256" key="9">
    <source>
        <dbReference type="SAM" id="Phobius"/>
    </source>
</evidence>
<dbReference type="InterPro" id="IPR011527">
    <property type="entry name" value="ABC1_TM_dom"/>
</dbReference>
<feature type="non-terminal residue" evidence="11">
    <location>
        <position position="1"/>
    </location>
</feature>
<dbReference type="InterPro" id="IPR050173">
    <property type="entry name" value="ABC_transporter_C-like"/>
</dbReference>
<sequence length="650" mass="70451">LGKDARASVARLIIERLQRYALDQTEGTRAAGSVLDKEMFTILDGCVKSAKKHIGPVVSLIRHILVPQGAGGRVSQFSGDATGQAEEQWTLHRTDPHMQRLHVQLISWLFPYIQAEGATDDVMAVIGVSSLLNPFLKSELPTLLPKGVRELCLALLKEAVVGTGKYVSPNTVKRTKPFSGFTNATELYSFCLVCVSLEYTYLDTRGLDTEPLTSGLTSALAGRMAEVGTSHAVLGRLLPHDTECALTQYRRHMHKVNQITASFADYCKSSDVSRGWPSPIDFDDLSSYMGPYVDMCVSGGHKSSVPSALGMIAGCYAQALAHFVEVSSAETQMFVRLQYTANLGALSLQGAAAAMEACEGSSSECASEGIQWINALFTKAGSAVSFGDIDSEACLGDIHRAGIYKVSAPKCRALLSALEASPSPVTPVAAYVLLTIVHTDSQHRVTPATFLQYMFQFCTPFVVTALVNYVNDTSDAPTETQMYYWVAAAFLVPILTNISSRIAEYFGYVVNAACQGGVTDMVYKKLLTLSEVTRQKVSSGNVLNLALNDSSRAAFLFQRLNNYWAVPLTLVVGFTLLIQALGVFGLCGLLAMCVILPCQMMVMRLMMRSRVKLIKASDDRVGRLTEILSGIKVVKMGASEDIMELRVANA</sequence>
<dbReference type="SUPFAM" id="SSF90123">
    <property type="entry name" value="ABC transporter transmembrane region"/>
    <property type="match status" value="1"/>
</dbReference>
<name>A0A9K3D1M4_9EUKA</name>
<keyword evidence="12" id="KW-1185">Reference proteome</keyword>
<evidence type="ECO:0000256" key="2">
    <source>
        <dbReference type="ARBA" id="ARBA00009726"/>
    </source>
</evidence>
<keyword evidence="5" id="KW-0547">Nucleotide-binding</keyword>
<protein>
    <recommendedName>
        <fullName evidence="10">ABC transmembrane type-1 domain-containing protein</fullName>
    </recommendedName>
</protein>
<evidence type="ECO:0000259" key="10">
    <source>
        <dbReference type="PROSITE" id="PS50929"/>
    </source>
</evidence>
<evidence type="ECO:0000313" key="12">
    <source>
        <dbReference type="Proteomes" id="UP000265618"/>
    </source>
</evidence>
<dbReference type="Gene3D" id="1.20.1560.10">
    <property type="entry name" value="ABC transporter type 1, transmembrane domain"/>
    <property type="match status" value="1"/>
</dbReference>
<reference evidence="11 12" key="1">
    <citation type="journal article" date="2018" name="PLoS ONE">
        <title>The draft genome of Kipferlia bialata reveals reductive genome evolution in fornicate parasites.</title>
        <authorList>
            <person name="Tanifuji G."/>
            <person name="Takabayashi S."/>
            <person name="Kume K."/>
            <person name="Takagi M."/>
            <person name="Nakayama T."/>
            <person name="Kamikawa R."/>
            <person name="Inagaki Y."/>
            <person name="Hashimoto T."/>
        </authorList>
    </citation>
    <scope>NUCLEOTIDE SEQUENCE [LARGE SCALE GENOMIC DNA]</scope>
    <source>
        <strain evidence="11">NY0173</strain>
    </source>
</reference>
<comment type="similarity">
    <text evidence="2">Belongs to the ABC transporter superfamily. ABCC family. Conjugate transporter (TC 3.A.1.208) subfamily.</text>
</comment>
<gene>
    <name evidence="11" type="ORF">KIPB_009355</name>
</gene>
<dbReference type="AlphaFoldDB" id="A0A9K3D1M4"/>
<keyword evidence="8 9" id="KW-0472">Membrane</keyword>
<feature type="transmembrane region" description="Helical" evidence="9">
    <location>
        <begin position="450"/>
        <end position="470"/>
    </location>
</feature>
<dbReference type="InterPro" id="IPR036640">
    <property type="entry name" value="ABC1_TM_sf"/>
</dbReference>
<feature type="transmembrane region" description="Helical" evidence="9">
    <location>
        <begin position="482"/>
        <end position="500"/>
    </location>
</feature>
<dbReference type="Proteomes" id="UP000265618">
    <property type="component" value="Unassembled WGS sequence"/>
</dbReference>
<keyword evidence="4 9" id="KW-0812">Transmembrane</keyword>
<dbReference type="PROSITE" id="PS50929">
    <property type="entry name" value="ABC_TM1F"/>
    <property type="match status" value="1"/>
</dbReference>
<evidence type="ECO:0000256" key="6">
    <source>
        <dbReference type="ARBA" id="ARBA00022840"/>
    </source>
</evidence>
<proteinExistence type="inferred from homology"/>
<accession>A0A9K3D1M4</accession>
<comment type="subcellular location">
    <subcellularLocation>
        <location evidence="1">Membrane</location>
        <topology evidence="1">Multi-pass membrane protein</topology>
    </subcellularLocation>
</comment>
<dbReference type="GO" id="GO:0140359">
    <property type="term" value="F:ABC-type transporter activity"/>
    <property type="evidence" value="ECO:0007669"/>
    <property type="project" value="InterPro"/>
</dbReference>
<keyword evidence="3" id="KW-0813">Transport</keyword>
<feature type="non-terminal residue" evidence="11">
    <location>
        <position position="650"/>
    </location>
</feature>
<evidence type="ECO:0000256" key="4">
    <source>
        <dbReference type="ARBA" id="ARBA00022692"/>
    </source>
</evidence>
<evidence type="ECO:0000256" key="7">
    <source>
        <dbReference type="ARBA" id="ARBA00022989"/>
    </source>
</evidence>
<comment type="caution">
    <text evidence="11">The sequence shown here is derived from an EMBL/GenBank/DDBJ whole genome shotgun (WGS) entry which is preliminary data.</text>
</comment>
<dbReference type="OrthoDB" id="6500128at2759"/>
<organism evidence="11 12">
    <name type="scientific">Kipferlia bialata</name>
    <dbReference type="NCBI Taxonomy" id="797122"/>
    <lineage>
        <taxon>Eukaryota</taxon>
        <taxon>Metamonada</taxon>
        <taxon>Carpediemonas-like organisms</taxon>
        <taxon>Kipferlia</taxon>
    </lineage>
</organism>
<dbReference type="GO" id="GO:0016020">
    <property type="term" value="C:membrane"/>
    <property type="evidence" value="ECO:0007669"/>
    <property type="project" value="UniProtKB-SubCell"/>
</dbReference>
<keyword evidence="6" id="KW-0067">ATP-binding</keyword>
<dbReference type="GO" id="GO:0005524">
    <property type="term" value="F:ATP binding"/>
    <property type="evidence" value="ECO:0007669"/>
    <property type="project" value="UniProtKB-KW"/>
</dbReference>
<dbReference type="PANTHER" id="PTHR24223">
    <property type="entry name" value="ATP-BINDING CASSETTE SUB-FAMILY C"/>
    <property type="match status" value="1"/>
</dbReference>
<feature type="domain" description="ABC transmembrane type-1" evidence="10">
    <location>
        <begin position="448"/>
        <end position="650"/>
    </location>
</feature>
<dbReference type="PANTHER" id="PTHR24223:SF456">
    <property type="entry name" value="MULTIDRUG RESISTANCE-ASSOCIATED PROTEIN LETHAL(2)03659"/>
    <property type="match status" value="1"/>
</dbReference>
<evidence type="ECO:0000256" key="3">
    <source>
        <dbReference type="ARBA" id="ARBA00022448"/>
    </source>
</evidence>
<evidence type="ECO:0000256" key="8">
    <source>
        <dbReference type="ARBA" id="ARBA00023136"/>
    </source>
</evidence>
<feature type="transmembrane region" description="Helical" evidence="9">
    <location>
        <begin position="565"/>
        <end position="598"/>
    </location>
</feature>
<dbReference type="EMBL" id="BDIP01003151">
    <property type="protein sequence ID" value="GIQ87339.1"/>
    <property type="molecule type" value="Genomic_DNA"/>
</dbReference>
<evidence type="ECO:0000256" key="5">
    <source>
        <dbReference type="ARBA" id="ARBA00022741"/>
    </source>
</evidence>
<evidence type="ECO:0000313" key="11">
    <source>
        <dbReference type="EMBL" id="GIQ87339.1"/>
    </source>
</evidence>